<feature type="domain" description="Aspartate/ornithine carbamoyltransferase carbamoyl-P binding" evidence="6">
    <location>
        <begin position="8"/>
        <end position="146"/>
    </location>
</feature>
<dbReference type="AlphaFoldDB" id="A0A075FS77"/>
<reference evidence="7" key="1">
    <citation type="journal article" date="2014" name="Genome Biol. Evol.">
        <title>Pangenome evidence for extensive interdomain horizontal transfer affecting lineage core and shell genes in uncultured planktonic thaumarchaeota and euryarchaeota.</title>
        <authorList>
            <person name="Deschamps P."/>
            <person name="Zivanovic Y."/>
            <person name="Moreira D."/>
            <person name="Rodriguez-Valera F."/>
            <person name="Lopez-Garcia P."/>
        </authorList>
    </citation>
    <scope>NUCLEOTIDE SEQUENCE</scope>
</reference>
<comment type="similarity">
    <text evidence="4">Belongs to the aspartate/ornithine carbamoyltransferase superfamily.</text>
</comment>
<keyword evidence="1 4" id="KW-0808">Transferase</keyword>
<dbReference type="GO" id="GO:0016597">
    <property type="term" value="F:amino acid binding"/>
    <property type="evidence" value="ECO:0007669"/>
    <property type="project" value="InterPro"/>
</dbReference>
<dbReference type="InterPro" id="IPR036901">
    <property type="entry name" value="Asp/Orn_carbamoylTrfase_sf"/>
</dbReference>
<dbReference type="SUPFAM" id="SSF53671">
    <property type="entry name" value="Aspartate/ornithine carbamoyltransferase"/>
    <property type="match status" value="1"/>
</dbReference>
<dbReference type="GO" id="GO:0004585">
    <property type="term" value="F:ornithine carbamoyltransferase activity"/>
    <property type="evidence" value="ECO:0007669"/>
    <property type="project" value="UniProtKB-UniRule"/>
</dbReference>
<evidence type="ECO:0000256" key="2">
    <source>
        <dbReference type="ARBA" id="ARBA00048772"/>
    </source>
</evidence>
<dbReference type="InterPro" id="IPR006132">
    <property type="entry name" value="Asp/Orn_carbamoyltranf_P-bd"/>
</dbReference>
<dbReference type="InterPro" id="IPR002292">
    <property type="entry name" value="Orn/put_carbamltrans"/>
</dbReference>
<dbReference type="GO" id="GO:0019240">
    <property type="term" value="P:citrulline biosynthetic process"/>
    <property type="evidence" value="ECO:0007669"/>
    <property type="project" value="TreeGrafter"/>
</dbReference>
<dbReference type="InterPro" id="IPR006130">
    <property type="entry name" value="Asp/Orn_carbamoylTrfase"/>
</dbReference>
<protein>
    <recommendedName>
        <fullName evidence="3">Ornithine carbamoyltransferase</fullName>
        <ecNumber evidence="3">2.1.3.3</ecNumber>
    </recommendedName>
</protein>
<dbReference type="GO" id="GO:0042450">
    <property type="term" value="P:L-arginine biosynthetic process via ornithine"/>
    <property type="evidence" value="ECO:0007669"/>
    <property type="project" value="UniProtKB-UniRule"/>
</dbReference>
<dbReference type="NCBIfam" id="TIGR00658">
    <property type="entry name" value="orni_carb_tr"/>
    <property type="match status" value="1"/>
</dbReference>
<dbReference type="Pfam" id="PF00185">
    <property type="entry name" value="OTCace"/>
    <property type="match status" value="1"/>
</dbReference>
<evidence type="ECO:0000313" key="7">
    <source>
        <dbReference type="EMBL" id="AIE94198.1"/>
    </source>
</evidence>
<evidence type="ECO:0000256" key="3">
    <source>
        <dbReference type="NCBIfam" id="TIGR00658"/>
    </source>
</evidence>
<evidence type="ECO:0000256" key="4">
    <source>
        <dbReference type="RuleBase" id="RU003634"/>
    </source>
</evidence>
<sequence length="316" mass="34790">MSDNEKMDLLAIDDLVDDFEEIIDWAIRYKHDVEIHQDFKPLDGMSIGSIYEKPSTRTRVSFEVGVSRLGGQPLTLLANDIQLGKSESIGDTAAVLSRFLDGITYRCFGHADVAELARTATVPVINALSDMHHPCQSAADLMAIREFANSDGHIAWVGDGNNVFHDLALAGLTLGYDVKYATPVGMEPDAGVLARCQEIAAKTGASITGTNDPVEAVTDAGVIYTDIFVSMGEEHMEDKMDAFEGFQVNEELVAHARPDYVFMHCLPAHRGEEVTDGVIDSRNSIVLDQAENRMWAQMSLLTYLCNNDAWQAYREL</sequence>
<evidence type="ECO:0000259" key="5">
    <source>
        <dbReference type="Pfam" id="PF00185"/>
    </source>
</evidence>
<dbReference type="Gene3D" id="3.40.50.1370">
    <property type="entry name" value="Aspartate/ornithine carbamoyltransferase"/>
    <property type="match status" value="2"/>
</dbReference>
<dbReference type="FunFam" id="3.40.50.1370:FF:000008">
    <property type="entry name" value="Ornithine carbamoyltransferase"/>
    <property type="match status" value="1"/>
</dbReference>
<dbReference type="PRINTS" id="PR00102">
    <property type="entry name" value="OTCASE"/>
</dbReference>
<accession>A0A075FS77</accession>
<evidence type="ECO:0000259" key="6">
    <source>
        <dbReference type="Pfam" id="PF02729"/>
    </source>
</evidence>
<dbReference type="NCBIfam" id="NF001986">
    <property type="entry name" value="PRK00779.1"/>
    <property type="match status" value="1"/>
</dbReference>
<dbReference type="Pfam" id="PF02729">
    <property type="entry name" value="OTCace_N"/>
    <property type="match status" value="1"/>
</dbReference>
<name>A0A075FS77_9EURY</name>
<proteinExistence type="inferred from homology"/>
<organism evidence="7">
    <name type="scientific">uncultured marine group II/III euryarchaeote AD1000_44_A09</name>
    <dbReference type="NCBI Taxonomy" id="1457774"/>
    <lineage>
        <taxon>Archaea</taxon>
        <taxon>Methanobacteriati</taxon>
        <taxon>Methanobacteriota</taxon>
        <taxon>environmental samples</taxon>
    </lineage>
</organism>
<dbReference type="PRINTS" id="PR00100">
    <property type="entry name" value="AOTCASE"/>
</dbReference>
<feature type="domain" description="Aspartate/ornithine carbamoyltransferase Asp/Orn-binding" evidence="5">
    <location>
        <begin position="153"/>
        <end position="303"/>
    </location>
</feature>
<dbReference type="InterPro" id="IPR006131">
    <property type="entry name" value="Asp_carbamoyltransf_Asp/Orn-bd"/>
</dbReference>
<gene>
    <name evidence="7" type="primary">OTC</name>
    <name evidence="7" type="synonym">argF</name>
    <name evidence="7" type="synonym">argI</name>
</gene>
<dbReference type="PANTHER" id="PTHR45753:SF3">
    <property type="entry name" value="ORNITHINE TRANSCARBAMYLASE, MITOCHONDRIAL"/>
    <property type="match status" value="1"/>
</dbReference>
<dbReference type="EMBL" id="KF900416">
    <property type="protein sequence ID" value="AIE94198.1"/>
    <property type="molecule type" value="Genomic_DNA"/>
</dbReference>
<evidence type="ECO:0000256" key="1">
    <source>
        <dbReference type="ARBA" id="ARBA00022679"/>
    </source>
</evidence>
<comment type="catalytic activity">
    <reaction evidence="2">
        <text>carbamoyl phosphate + L-ornithine = L-citrulline + phosphate + H(+)</text>
        <dbReference type="Rhea" id="RHEA:19513"/>
        <dbReference type="ChEBI" id="CHEBI:15378"/>
        <dbReference type="ChEBI" id="CHEBI:43474"/>
        <dbReference type="ChEBI" id="CHEBI:46911"/>
        <dbReference type="ChEBI" id="CHEBI:57743"/>
        <dbReference type="ChEBI" id="CHEBI:58228"/>
        <dbReference type="EC" id="2.1.3.3"/>
    </reaction>
</comment>
<dbReference type="EC" id="2.1.3.3" evidence="3"/>
<dbReference type="PANTHER" id="PTHR45753">
    <property type="entry name" value="ORNITHINE CARBAMOYLTRANSFERASE, MITOCHONDRIAL"/>
    <property type="match status" value="1"/>
</dbReference>